<sequence>MKTFKLISIQLADDDALVDIEIEDGLIINKEDEKGTWLVEVFTDHKYIPYFQDACDNDKEIIVQVVITKRENDPAAFITKVCCVKKLKKHASILLTGKLTKPKSDYPEKLLEYLLDKGYTGEELLSEFKDKIITRPQILQPKKAPAN</sequence>
<protein>
    <recommendedName>
        <fullName evidence="3">YwpF-like protein</fullName>
    </recommendedName>
</protein>
<dbReference type="Proteomes" id="UP000279911">
    <property type="component" value="Unassembled WGS sequence"/>
</dbReference>
<dbReference type="Pfam" id="PF14183">
    <property type="entry name" value="YwpF"/>
    <property type="match status" value="1"/>
</dbReference>
<dbReference type="OrthoDB" id="2427395at2"/>
<organism evidence="1 2">
    <name type="scientific">Mesobacillus subterraneus</name>
    <dbReference type="NCBI Taxonomy" id="285983"/>
    <lineage>
        <taxon>Bacteria</taxon>
        <taxon>Bacillati</taxon>
        <taxon>Bacillota</taxon>
        <taxon>Bacilli</taxon>
        <taxon>Bacillales</taxon>
        <taxon>Bacillaceae</taxon>
        <taxon>Mesobacillus</taxon>
    </lineage>
</organism>
<reference evidence="2" key="1">
    <citation type="submission" date="2018-12" db="EMBL/GenBank/DDBJ databases">
        <title>Bacillus chawlae sp. nov., Bacillus glennii sp. nov., and Bacillus saganii sp. nov. Isolated from the Vehicle Assembly Building at Kennedy Space Center where the Viking Spacecraft were Assembled.</title>
        <authorList>
            <person name="Seuylemezian A."/>
            <person name="Vaishampayan P."/>
        </authorList>
    </citation>
    <scope>NUCLEOTIDE SEQUENCE [LARGE SCALE GENOMIC DNA]</scope>
    <source>
        <strain evidence="2">DSM 13966</strain>
    </source>
</reference>
<dbReference type="AlphaFoldDB" id="A0A3R9F043"/>
<dbReference type="InterPro" id="IPR025573">
    <property type="entry name" value="YwpF"/>
</dbReference>
<accession>A0A3R9F043</accession>
<evidence type="ECO:0000313" key="2">
    <source>
        <dbReference type="Proteomes" id="UP000279911"/>
    </source>
</evidence>
<dbReference type="RefSeq" id="WP_125480067.1">
    <property type="nucleotide sequence ID" value="NZ_RSFW01000013.1"/>
</dbReference>
<comment type="caution">
    <text evidence="1">The sequence shown here is derived from an EMBL/GenBank/DDBJ whole genome shotgun (WGS) entry which is preliminary data.</text>
</comment>
<name>A0A3R9F043_9BACI</name>
<evidence type="ECO:0000313" key="1">
    <source>
        <dbReference type="EMBL" id="RSD27076.1"/>
    </source>
</evidence>
<evidence type="ECO:0008006" key="3">
    <source>
        <dbReference type="Google" id="ProtNLM"/>
    </source>
</evidence>
<gene>
    <name evidence="1" type="ORF">EJA10_11065</name>
</gene>
<dbReference type="EMBL" id="RSFW01000013">
    <property type="protein sequence ID" value="RSD27076.1"/>
    <property type="molecule type" value="Genomic_DNA"/>
</dbReference>
<dbReference type="STRING" id="285983.UB32_16130"/>
<proteinExistence type="predicted"/>